<feature type="compositionally biased region" description="Pro residues" evidence="1">
    <location>
        <begin position="612"/>
        <end position="621"/>
    </location>
</feature>
<feature type="region of interest" description="Disordered" evidence="1">
    <location>
        <begin position="521"/>
        <end position="647"/>
    </location>
</feature>
<name>A0ABQ8VX51_9AGAR</name>
<feature type="region of interest" description="Disordered" evidence="1">
    <location>
        <begin position="225"/>
        <end position="244"/>
    </location>
</feature>
<feature type="compositionally biased region" description="Low complexity" evidence="1">
    <location>
        <begin position="1537"/>
        <end position="1548"/>
    </location>
</feature>
<proteinExistence type="predicted"/>
<feature type="region of interest" description="Disordered" evidence="1">
    <location>
        <begin position="378"/>
        <end position="397"/>
    </location>
</feature>
<comment type="caution">
    <text evidence="2">The sequence shown here is derived from an EMBL/GenBank/DDBJ whole genome shotgun (WGS) entry which is preliminary data.</text>
</comment>
<feature type="region of interest" description="Disordered" evidence="1">
    <location>
        <begin position="424"/>
        <end position="451"/>
    </location>
</feature>
<feature type="region of interest" description="Disordered" evidence="1">
    <location>
        <begin position="1118"/>
        <end position="1140"/>
    </location>
</feature>
<feature type="region of interest" description="Disordered" evidence="1">
    <location>
        <begin position="810"/>
        <end position="840"/>
    </location>
</feature>
<reference evidence="2" key="1">
    <citation type="submission" date="2022-08" db="EMBL/GenBank/DDBJ databases">
        <title>A Global Phylogenomic Analysis of the Shiitake Genus Lentinula.</title>
        <authorList>
            <consortium name="DOE Joint Genome Institute"/>
            <person name="Sierra-Patev S."/>
            <person name="Min B."/>
            <person name="Naranjo-Ortiz M."/>
            <person name="Looney B."/>
            <person name="Konkel Z."/>
            <person name="Slot J.C."/>
            <person name="Sakamoto Y."/>
            <person name="Steenwyk J.L."/>
            <person name="Rokas A."/>
            <person name="Carro J."/>
            <person name="Camarero S."/>
            <person name="Ferreira P."/>
            <person name="Molpeceres G."/>
            <person name="Ruiz-Duenas F.J."/>
            <person name="Serrano A."/>
            <person name="Henrissat B."/>
            <person name="Drula E."/>
            <person name="Hughes K.W."/>
            <person name="Mata J.L."/>
            <person name="Ishikawa N.K."/>
            <person name="Vargas-Isla R."/>
            <person name="Ushijima S."/>
            <person name="Smith C.A."/>
            <person name="Ahrendt S."/>
            <person name="Andreopoulos W."/>
            <person name="He G."/>
            <person name="Labutti K."/>
            <person name="Lipzen A."/>
            <person name="Ng V."/>
            <person name="Riley R."/>
            <person name="Sandor L."/>
            <person name="Barry K."/>
            <person name="Martinez A.T."/>
            <person name="Xiao Y."/>
            <person name="Gibbons J.G."/>
            <person name="Terashima K."/>
            <person name="Grigoriev I.V."/>
            <person name="Hibbett D.S."/>
        </authorList>
    </citation>
    <scope>NUCLEOTIDE SEQUENCE</scope>
    <source>
        <strain evidence="2">RHP3577 ss4</strain>
    </source>
</reference>
<feature type="compositionally biased region" description="Basic and acidic residues" evidence="1">
    <location>
        <begin position="328"/>
        <end position="343"/>
    </location>
</feature>
<dbReference type="PANTHER" id="PTHR24216:SF65">
    <property type="entry name" value="PAXILLIN-LIKE PROTEIN 1"/>
    <property type="match status" value="1"/>
</dbReference>
<feature type="compositionally biased region" description="Polar residues" evidence="1">
    <location>
        <begin position="424"/>
        <end position="441"/>
    </location>
</feature>
<evidence type="ECO:0000313" key="2">
    <source>
        <dbReference type="EMBL" id="KAJ4499799.1"/>
    </source>
</evidence>
<evidence type="ECO:0000256" key="1">
    <source>
        <dbReference type="SAM" id="MobiDB-lite"/>
    </source>
</evidence>
<feature type="region of interest" description="Disordered" evidence="1">
    <location>
        <begin position="1537"/>
        <end position="1618"/>
    </location>
</feature>
<feature type="region of interest" description="Disordered" evidence="1">
    <location>
        <begin position="1329"/>
        <end position="1398"/>
    </location>
</feature>
<feature type="region of interest" description="Disordered" evidence="1">
    <location>
        <begin position="724"/>
        <end position="757"/>
    </location>
</feature>
<feature type="compositionally biased region" description="Polar residues" evidence="1">
    <location>
        <begin position="1356"/>
        <end position="1366"/>
    </location>
</feature>
<feature type="compositionally biased region" description="Polar residues" evidence="1">
    <location>
        <begin position="59"/>
        <end position="70"/>
    </location>
</feature>
<evidence type="ECO:0008006" key="4">
    <source>
        <dbReference type="Google" id="ProtNLM"/>
    </source>
</evidence>
<dbReference type="Proteomes" id="UP001150217">
    <property type="component" value="Unassembled WGS sequence"/>
</dbReference>
<dbReference type="CDD" id="cd00821">
    <property type="entry name" value="PH"/>
    <property type="match status" value="1"/>
</dbReference>
<gene>
    <name evidence="2" type="ORF">C8R41DRAFT_608689</name>
</gene>
<keyword evidence="3" id="KW-1185">Reference proteome</keyword>
<organism evidence="2 3">
    <name type="scientific">Lentinula lateritia</name>
    <dbReference type="NCBI Taxonomy" id="40482"/>
    <lineage>
        <taxon>Eukaryota</taxon>
        <taxon>Fungi</taxon>
        <taxon>Dikarya</taxon>
        <taxon>Basidiomycota</taxon>
        <taxon>Agaricomycotina</taxon>
        <taxon>Agaricomycetes</taxon>
        <taxon>Agaricomycetidae</taxon>
        <taxon>Agaricales</taxon>
        <taxon>Marasmiineae</taxon>
        <taxon>Omphalotaceae</taxon>
        <taxon>Lentinula</taxon>
    </lineage>
</organism>
<feature type="region of interest" description="Disordered" evidence="1">
    <location>
        <begin position="884"/>
        <end position="911"/>
    </location>
</feature>
<feature type="compositionally biased region" description="Low complexity" evidence="1">
    <location>
        <begin position="1384"/>
        <end position="1393"/>
    </location>
</feature>
<feature type="compositionally biased region" description="Polar residues" evidence="1">
    <location>
        <begin position="817"/>
        <end position="836"/>
    </location>
</feature>
<feature type="compositionally biased region" description="Polar residues" evidence="1">
    <location>
        <begin position="231"/>
        <end position="244"/>
    </location>
</feature>
<feature type="region of interest" description="Disordered" evidence="1">
    <location>
        <begin position="328"/>
        <end position="353"/>
    </location>
</feature>
<dbReference type="EMBL" id="JANVFT010000009">
    <property type="protein sequence ID" value="KAJ4499799.1"/>
    <property type="molecule type" value="Genomic_DNA"/>
</dbReference>
<feature type="compositionally biased region" description="Basic and acidic residues" evidence="1">
    <location>
        <begin position="624"/>
        <end position="644"/>
    </location>
</feature>
<protein>
    <recommendedName>
        <fullName evidence="4">PH domain-containing protein</fullName>
    </recommendedName>
</protein>
<feature type="compositionally biased region" description="Polar residues" evidence="1">
    <location>
        <begin position="528"/>
        <end position="589"/>
    </location>
</feature>
<sequence length="1699" mass="186917">MATGETYCFQEKEAKQEVKLLTIACRFVPYDQWLVTHVDSAWTINEVKSWMVAKCIASSPSRTNPTSNFNLPPIHPPAKPKMKPSRRPASPIVFAEFPPSNGGPIHSPASKSDGISKEDKSKRKKRRSRGRPISPITFAPIGVVDPQDDSEDDAVKLKDEGEVIGMGYEEDDEWDSQEDESDIDELELDTNPRMGRRANRNQYLGFYDRPSNGQRSVLPPSVASRILPSKTPVNPASLPRSSHTTYHPNHLNLIRFSTGQILEKHYTILDYNIQPYELLEVHRLGVVTKLPREITSKYIEPYWEGWVKALRLVFREPHVVTEVRHLAREGSSRRKDASVEEVSKAASSHAETARRTMEVLAGAPVKVAPFSPADVALGLRPPPSSRVKTKKDRHSVGNDLDIHTSMWKSSKLSNSNYHDMASLSRNATAPTSKSSLPQNTNNRHRSKGKGGKLEWRERWVFIKDGVLHLKKENSESSSTTAQILPLDSLTEIRNADQLGRTLPSSLPQYIVCAKFKTPIATTKHPASVSPSPSYARRASQSNTSSQTPDPYSTLKSSVILSKPSLSRSGSISHPRTGSNYSASTGNPNEGPNRPAASSSSMSRPKIMLQIKPLPPPPPTPRVIPNKEHSSSMIIPDRDKGKGETPLDSLSSSRLLLASERRVLFHPEVLSGRTSENLSEVHTEEEGAASDDEADAVDLVGGRKKLPVVSSPHISDRKHPHIIMESDADSDRSGSTLSSPVFAHTENDSPLSDGPARSYGYSNGQFGGTSEWRRKGNKINSSTTLKRGGVWYKEEDEGNTEVDTSYVVVSGADDNAEGPSSTKGSNTRQNLTSQNSGKKLDPESEWVVLDLGDDFAFKSFLRVIHRHAPHVVDSSFLSNLPSFQMPKSSKVPTAPTPTPTLPSSFPTPEQAMPPSFARWSWSTQNQERRSSLDEVSPITLSAKELNQSSDSPFARIEAPTEAISNPNSSCMNDTPAGAQSIVSPITAPKDSRQFRLPPSPRLLATMSDTQNSSTHTSSLLHSTLGRRQSETKQINILSSQQKDSLGTFGALPYPEWRLEVVTKAQRAGMGKLTKAMDQFLWGDNPGLAQLTRELGLSIAPMELIRSPSIQSAAGDRIFDNKEGDSAEDDISMRRQRKRKDRKLTLEQENIAIGLKFPGGGNISNRTLIDSGQQIAPASTTNISTSSSDILRPSLRLDYVDIDSSESGEESSDAEWVGWMADLHRQARLHREENARLDRLETESLASSTDTNNYWDYQQQDDHRRYQEERRALEPTGVVTSSPPYTIPTSPNTILTSPLVRQKEVGLPQYASSTSIPSETTINCVPPSTASVGTSAVSPTFPRPATPDNILVVRGPSFLTSPSSNESLNRPHGRRLSFGLSPSDPPSSATSPSLSQAGHSVEMPPLEHQQLKLRSNKHTRQISGMVRDGPNLSHYASTGLIGTTSELLELEMQNSSLTSARRPSMPILGSTSFTTQPEKPPTPPLIPDFHHTGTTLGGLSAESSRYAAGAKLARLIGSDRSYDHTVAVTIARRSSITGSVSSVSLGRSSSKVPGLLRKKGSENAKSRNIMEKKEAGHDQDREMLFVQQKEKSRKGKGKERETDRIVQDHSGEDKSRRQRLSLSLSNSLAYTHVSTSKMLSPLPTSPAIPSRDIRRIKSGQRLREERNQIPVIKKEKKRGLVREKAERLLQNLESTLDFVDN</sequence>
<accession>A0ABQ8VX51</accession>
<feature type="region of interest" description="Disordered" evidence="1">
    <location>
        <begin position="59"/>
        <end position="181"/>
    </location>
</feature>
<evidence type="ECO:0000313" key="3">
    <source>
        <dbReference type="Proteomes" id="UP001150217"/>
    </source>
</evidence>
<feature type="compositionally biased region" description="Acidic residues" evidence="1">
    <location>
        <begin position="168"/>
        <end position="181"/>
    </location>
</feature>
<feature type="compositionally biased region" description="Basic and acidic residues" evidence="1">
    <location>
        <begin position="1557"/>
        <end position="1581"/>
    </location>
</feature>
<feature type="region of interest" description="Disordered" evidence="1">
    <location>
        <begin position="673"/>
        <end position="692"/>
    </location>
</feature>
<dbReference type="PANTHER" id="PTHR24216">
    <property type="entry name" value="PAXILLIN-RELATED"/>
    <property type="match status" value="1"/>
</dbReference>
<feature type="compositionally biased region" description="Basic and acidic residues" evidence="1">
    <location>
        <begin position="1596"/>
        <end position="1613"/>
    </location>
</feature>